<name>A0ACC7PH35_9PSED</name>
<protein>
    <submittedName>
        <fullName evidence="1">EndoU domain-containing protein</fullName>
    </submittedName>
</protein>
<comment type="caution">
    <text evidence="1">The sequence shown here is derived from an EMBL/GenBank/DDBJ whole genome shotgun (WGS) entry which is preliminary data.</text>
</comment>
<dbReference type="Proteomes" id="UP001637618">
    <property type="component" value="Unassembled WGS sequence"/>
</dbReference>
<keyword evidence="2" id="KW-1185">Reference proteome</keyword>
<accession>A0ACC7PH35</accession>
<evidence type="ECO:0000313" key="1">
    <source>
        <dbReference type="EMBL" id="MFO2479322.1"/>
    </source>
</evidence>
<proteinExistence type="predicted"/>
<gene>
    <name evidence="1" type="ORF">OOJ96_18110</name>
</gene>
<organism evidence="1 2">
    <name type="scientific">Pseudomonas imrae</name>
    <dbReference type="NCBI Taxonomy" id="2992837"/>
    <lineage>
        <taxon>Bacteria</taxon>
        <taxon>Pseudomonadati</taxon>
        <taxon>Pseudomonadota</taxon>
        <taxon>Gammaproteobacteria</taxon>
        <taxon>Pseudomonadales</taxon>
        <taxon>Pseudomonadaceae</taxon>
        <taxon>Pseudomonas</taxon>
    </lineage>
</organism>
<evidence type="ECO:0000313" key="2">
    <source>
        <dbReference type="Proteomes" id="UP001637618"/>
    </source>
</evidence>
<dbReference type="EMBL" id="JAPEQY010000014">
    <property type="protein sequence ID" value="MFO2479322.1"/>
    <property type="molecule type" value="Genomic_DNA"/>
</dbReference>
<reference evidence="1" key="1">
    <citation type="submission" date="2022-11" db="EMBL/GenBank/DDBJ databases">
        <title>Draft genome sequences of strains of Pseudomonas imrae sp. nov.</title>
        <authorList>
            <person name="Salva Serra F."/>
            <person name="Nimje P."/>
            <person name="Moore E.R.B."/>
            <person name="Marathe N.P."/>
        </authorList>
    </citation>
    <scope>NUCLEOTIDE SEQUENCE</scope>
    <source>
        <strain evidence="1">15FMM2</strain>
    </source>
</reference>
<sequence>MNKRIVRNCTRLAFVSLVTLAGIGAAQADPTCSKGTLAGTPRINAQHIFCGEVSAPDVAKGFHSRPGGINPDSVSNAPAGTHGAGDVYTLKNFTIAEGARSGTKSISTMFPDRCTETQVIAAVRNAYATKVQDASNKSKYVGSSGTECQTGTPAAAFDIVFYLNGDLINTAYPKP</sequence>